<proteinExistence type="predicted"/>
<keyword evidence="3" id="KW-1185">Reference proteome</keyword>
<organism evidence="2 3">
    <name type="scientific">Streptomyces platensis</name>
    <dbReference type="NCBI Taxonomy" id="58346"/>
    <lineage>
        <taxon>Bacteria</taxon>
        <taxon>Bacillati</taxon>
        <taxon>Actinomycetota</taxon>
        <taxon>Actinomycetes</taxon>
        <taxon>Kitasatosporales</taxon>
        <taxon>Streptomycetaceae</taxon>
        <taxon>Streptomyces</taxon>
    </lineage>
</organism>
<reference evidence="2 3" key="1">
    <citation type="submission" date="2016-09" db="EMBL/GenBank/DDBJ databases">
        <title>Streptomyces platensis DSM40041, a candidate organism with high potential of specific P450 cytochromes.</title>
        <authorList>
            <person name="Grumaz C."/>
            <person name="Vainshtein Y."/>
            <person name="Kirstahler P."/>
            <person name="Sohn K."/>
        </authorList>
    </citation>
    <scope>NUCLEOTIDE SEQUENCE [LARGE SCALE GENOMIC DNA]</scope>
    <source>
        <strain evidence="2 3">DSM 40041</strain>
    </source>
</reference>
<evidence type="ECO:0000313" key="2">
    <source>
        <dbReference type="EMBL" id="OSY44386.1"/>
    </source>
</evidence>
<evidence type="ECO:0000256" key="1">
    <source>
        <dbReference type="SAM" id="MobiDB-lite"/>
    </source>
</evidence>
<feature type="compositionally biased region" description="Basic and acidic residues" evidence="1">
    <location>
        <begin position="34"/>
        <end position="44"/>
    </location>
</feature>
<gene>
    <name evidence="2" type="ORF">BG653_04168</name>
</gene>
<comment type="caution">
    <text evidence="2">The sequence shown here is derived from an EMBL/GenBank/DDBJ whole genome shotgun (WGS) entry which is preliminary data.</text>
</comment>
<evidence type="ECO:0000313" key="3">
    <source>
        <dbReference type="Proteomes" id="UP000194225"/>
    </source>
</evidence>
<dbReference type="Proteomes" id="UP000194225">
    <property type="component" value="Unassembled WGS sequence"/>
</dbReference>
<protein>
    <submittedName>
        <fullName evidence="2">Uncharacterized protein</fullName>
    </submittedName>
</protein>
<sequence>MCGVGGRTAALTGGMLTAGTAAARRGASTDSGGDVDRHGGHEAAHPGPGATPSVRT</sequence>
<dbReference type="EMBL" id="MIGA01000028">
    <property type="protein sequence ID" value="OSY44386.1"/>
    <property type="molecule type" value="Genomic_DNA"/>
</dbReference>
<accession>A0ABX3XU99</accession>
<feature type="compositionally biased region" description="Low complexity" evidence="1">
    <location>
        <begin position="45"/>
        <end position="56"/>
    </location>
</feature>
<feature type="region of interest" description="Disordered" evidence="1">
    <location>
        <begin position="20"/>
        <end position="56"/>
    </location>
</feature>
<name>A0ABX3XU99_STRPT</name>
<feature type="compositionally biased region" description="Low complexity" evidence="1">
    <location>
        <begin position="20"/>
        <end position="32"/>
    </location>
</feature>